<evidence type="ECO:0008006" key="3">
    <source>
        <dbReference type="Google" id="ProtNLM"/>
    </source>
</evidence>
<name>A0A917Q378_9HYPH</name>
<organism evidence="1 2">
    <name type="scientific">Salinarimonas ramus</name>
    <dbReference type="NCBI Taxonomy" id="690164"/>
    <lineage>
        <taxon>Bacteria</taxon>
        <taxon>Pseudomonadati</taxon>
        <taxon>Pseudomonadota</taxon>
        <taxon>Alphaproteobacteria</taxon>
        <taxon>Hyphomicrobiales</taxon>
        <taxon>Salinarimonadaceae</taxon>
        <taxon>Salinarimonas</taxon>
    </lineage>
</organism>
<gene>
    <name evidence="1" type="ORF">GCM10011322_02030</name>
</gene>
<proteinExistence type="predicted"/>
<evidence type="ECO:0000313" key="1">
    <source>
        <dbReference type="EMBL" id="GGK18891.1"/>
    </source>
</evidence>
<comment type="caution">
    <text evidence="1">The sequence shown here is derived from an EMBL/GenBank/DDBJ whole genome shotgun (WGS) entry which is preliminary data.</text>
</comment>
<reference evidence="1 2" key="1">
    <citation type="journal article" date="2014" name="Int. J. Syst. Evol. Microbiol.">
        <title>Complete genome sequence of Corynebacterium casei LMG S-19264T (=DSM 44701T), isolated from a smear-ripened cheese.</title>
        <authorList>
            <consortium name="US DOE Joint Genome Institute (JGI-PGF)"/>
            <person name="Walter F."/>
            <person name="Albersmeier A."/>
            <person name="Kalinowski J."/>
            <person name="Ruckert C."/>
        </authorList>
    </citation>
    <scope>NUCLEOTIDE SEQUENCE [LARGE SCALE GENOMIC DNA]</scope>
    <source>
        <strain evidence="1 2">CGMCC 1.9161</strain>
    </source>
</reference>
<dbReference type="EMBL" id="BMMF01000001">
    <property type="protein sequence ID" value="GGK18891.1"/>
    <property type="molecule type" value="Genomic_DNA"/>
</dbReference>
<dbReference type="RefSeq" id="WP_188908555.1">
    <property type="nucleotide sequence ID" value="NZ_BMMF01000001.1"/>
</dbReference>
<evidence type="ECO:0000313" key="2">
    <source>
        <dbReference type="Proteomes" id="UP000600449"/>
    </source>
</evidence>
<dbReference type="Proteomes" id="UP000600449">
    <property type="component" value="Unassembled WGS sequence"/>
</dbReference>
<accession>A0A917Q378</accession>
<dbReference type="SUPFAM" id="SSF53850">
    <property type="entry name" value="Periplasmic binding protein-like II"/>
    <property type="match status" value="1"/>
</dbReference>
<protein>
    <recommendedName>
        <fullName evidence="3">Prephenate dehydratase</fullName>
    </recommendedName>
</protein>
<sequence>MLDHSRLTAIHTLGPTGTNCEAAAKHYAQAHGLDVQVVLHRTLEEGMVHVLQDPGAALLGCVVYPDLHGLVFPYLDRMTLADQFIFDTFPMVLAARSADAEIRLVGTHPAPRSLVPAQYEVRLVTSNAEAARLCAAGEVDACITTGVAARSHGLVVIEDNGPVPMGFTIHTHHAIARRAA</sequence>
<dbReference type="AlphaFoldDB" id="A0A917Q378"/>
<keyword evidence="2" id="KW-1185">Reference proteome</keyword>